<dbReference type="Pfam" id="PF00106">
    <property type="entry name" value="adh_short"/>
    <property type="match status" value="1"/>
</dbReference>
<evidence type="ECO:0000256" key="1">
    <source>
        <dbReference type="ARBA" id="ARBA00006484"/>
    </source>
</evidence>
<dbReference type="EMBL" id="CAFBMH010000143">
    <property type="protein sequence ID" value="CAB4931262.1"/>
    <property type="molecule type" value="Genomic_DNA"/>
</dbReference>
<dbReference type="CDD" id="cd05233">
    <property type="entry name" value="SDR_c"/>
    <property type="match status" value="1"/>
</dbReference>
<name>A0A6J7ALK3_9ZZZZ</name>
<dbReference type="SUPFAM" id="SSF51735">
    <property type="entry name" value="NAD(P)-binding Rossmann-fold domains"/>
    <property type="match status" value="1"/>
</dbReference>
<dbReference type="GO" id="GO:0016491">
    <property type="term" value="F:oxidoreductase activity"/>
    <property type="evidence" value="ECO:0007669"/>
    <property type="project" value="UniProtKB-KW"/>
</dbReference>
<dbReference type="PANTHER" id="PTHR44196:SF1">
    <property type="entry name" value="DEHYDROGENASE_REDUCTASE SDR FAMILY MEMBER 7B"/>
    <property type="match status" value="1"/>
</dbReference>
<reference evidence="3" key="1">
    <citation type="submission" date="2020-05" db="EMBL/GenBank/DDBJ databases">
        <authorList>
            <person name="Chiriac C."/>
            <person name="Salcher M."/>
            <person name="Ghai R."/>
            <person name="Kavagutti S V."/>
        </authorList>
    </citation>
    <scope>NUCLEOTIDE SEQUENCE</scope>
</reference>
<dbReference type="GO" id="GO:0016020">
    <property type="term" value="C:membrane"/>
    <property type="evidence" value="ECO:0007669"/>
    <property type="project" value="TreeGrafter"/>
</dbReference>
<dbReference type="InterPro" id="IPR036291">
    <property type="entry name" value="NAD(P)-bd_dom_sf"/>
</dbReference>
<organism evidence="3">
    <name type="scientific">freshwater metagenome</name>
    <dbReference type="NCBI Taxonomy" id="449393"/>
    <lineage>
        <taxon>unclassified sequences</taxon>
        <taxon>metagenomes</taxon>
        <taxon>ecological metagenomes</taxon>
    </lineage>
</organism>
<evidence type="ECO:0000256" key="2">
    <source>
        <dbReference type="ARBA" id="ARBA00023002"/>
    </source>
</evidence>
<sequence>MAEQDAGRRVALVTGASRGIGRCGALALAKRGYDIVITGRTVREGDGRVGAIAIPGSLDKTADEVRALGREVLAVAMDVTDRDSIRAAYKAAMRKWGRIDVLVNNAPYSGPGTESKVLDIDLGLAAKIVEANYLNQLFLTQLALPQMLERSSGTFINLGSGSALVAPPAPAGEGGWSLAYCASKAAFHQMAVVVDVEFRSRGIRAFTMEPGYTVTERSIAMSHEDTYAKHFAGDPPEVAGEVIGWLADEADADRFLGKMVHAQGICRTHHLVPGWPAA</sequence>
<dbReference type="PRINTS" id="PR00081">
    <property type="entry name" value="GDHRDH"/>
</dbReference>
<accession>A0A6J7ALK3</accession>
<dbReference type="Gene3D" id="3.40.50.720">
    <property type="entry name" value="NAD(P)-binding Rossmann-like Domain"/>
    <property type="match status" value="1"/>
</dbReference>
<gene>
    <name evidence="3" type="ORF">UFOPK3139_01883</name>
    <name evidence="4" type="ORF">UFOPK3543_02671</name>
</gene>
<dbReference type="InterPro" id="IPR002347">
    <property type="entry name" value="SDR_fam"/>
</dbReference>
<evidence type="ECO:0000313" key="4">
    <source>
        <dbReference type="EMBL" id="CAB4931262.1"/>
    </source>
</evidence>
<dbReference type="AlphaFoldDB" id="A0A6J7ALK3"/>
<evidence type="ECO:0000313" key="3">
    <source>
        <dbReference type="EMBL" id="CAB4833774.1"/>
    </source>
</evidence>
<dbReference type="PANTHER" id="PTHR44196">
    <property type="entry name" value="DEHYDROGENASE/REDUCTASE SDR FAMILY MEMBER 7B"/>
    <property type="match status" value="1"/>
</dbReference>
<dbReference type="EMBL" id="CAFABA010000081">
    <property type="protein sequence ID" value="CAB4833774.1"/>
    <property type="molecule type" value="Genomic_DNA"/>
</dbReference>
<protein>
    <submittedName>
        <fullName evidence="3">Unannotated protein</fullName>
    </submittedName>
</protein>
<keyword evidence="2" id="KW-0560">Oxidoreductase</keyword>
<proteinExistence type="inferred from homology"/>
<comment type="similarity">
    <text evidence="1">Belongs to the short-chain dehydrogenases/reductases (SDR) family.</text>
</comment>